<dbReference type="Proteomes" id="UP000191518">
    <property type="component" value="Unassembled WGS sequence"/>
</dbReference>
<comment type="caution">
    <text evidence="2">The sequence shown here is derived from an EMBL/GenBank/DDBJ whole genome shotgun (WGS) entry which is preliminary data.</text>
</comment>
<protein>
    <submittedName>
        <fullName evidence="2">Uncharacterized protein</fullName>
    </submittedName>
</protein>
<name>A0A1V6S348_9EURO</name>
<gene>
    <name evidence="2" type="ORF">PENVUL_c011G02406</name>
</gene>
<keyword evidence="1" id="KW-0812">Transmembrane</keyword>
<evidence type="ECO:0000313" key="2">
    <source>
        <dbReference type="EMBL" id="OQE08063.1"/>
    </source>
</evidence>
<evidence type="ECO:0000313" key="3">
    <source>
        <dbReference type="Proteomes" id="UP000191518"/>
    </source>
</evidence>
<keyword evidence="3" id="KW-1185">Reference proteome</keyword>
<feature type="transmembrane region" description="Helical" evidence="1">
    <location>
        <begin position="23"/>
        <end position="48"/>
    </location>
</feature>
<sequence length="82" mass="9151">MASNTSPPTPTQCPEPSEFCEEWLAALIGGVCGLVGLVIISLFLLWLVRFNAQQALMNHPQRLISHEYLQLKKEIAEAEEDL</sequence>
<dbReference type="OrthoDB" id="4369733at2759"/>
<dbReference type="EMBL" id="MDYP01000011">
    <property type="protein sequence ID" value="OQE08063.1"/>
    <property type="molecule type" value="Genomic_DNA"/>
</dbReference>
<evidence type="ECO:0000256" key="1">
    <source>
        <dbReference type="SAM" id="Phobius"/>
    </source>
</evidence>
<accession>A0A1V6S348</accession>
<keyword evidence="1" id="KW-1133">Transmembrane helix</keyword>
<reference evidence="3" key="1">
    <citation type="journal article" date="2017" name="Nat. Microbiol.">
        <title>Global analysis of biosynthetic gene clusters reveals vast potential of secondary metabolite production in Penicillium species.</title>
        <authorList>
            <person name="Nielsen J.C."/>
            <person name="Grijseels S."/>
            <person name="Prigent S."/>
            <person name="Ji B."/>
            <person name="Dainat J."/>
            <person name="Nielsen K.F."/>
            <person name="Frisvad J.C."/>
            <person name="Workman M."/>
            <person name="Nielsen J."/>
        </authorList>
    </citation>
    <scope>NUCLEOTIDE SEQUENCE [LARGE SCALE GENOMIC DNA]</scope>
    <source>
        <strain evidence="3">IBT 29486</strain>
    </source>
</reference>
<dbReference type="AlphaFoldDB" id="A0A1V6S348"/>
<keyword evidence="1" id="KW-0472">Membrane</keyword>
<organism evidence="2 3">
    <name type="scientific">Penicillium vulpinum</name>
    <dbReference type="NCBI Taxonomy" id="29845"/>
    <lineage>
        <taxon>Eukaryota</taxon>
        <taxon>Fungi</taxon>
        <taxon>Dikarya</taxon>
        <taxon>Ascomycota</taxon>
        <taxon>Pezizomycotina</taxon>
        <taxon>Eurotiomycetes</taxon>
        <taxon>Eurotiomycetidae</taxon>
        <taxon>Eurotiales</taxon>
        <taxon>Aspergillaceae</taxon>
        <taxon>Penicillium</taxon>
    </lineage>
</organism>
<proteinExistence type="predicted"/>